<evidence type="ECO:0000259" key="1">
    <source>
        <dbReference type="PROSITE" id="PS50097"/>
    </source>
</evidence>
<dbReference type="SUPFAM" id="SSF54695">
    <property type="entry name" value="POZ domain"/>
    <property type="match status" value="1"/>
</dbReference>
<dbReference type="PANTHER" id="PTHR22744">
    <property type="entry name" value="HELIX LOOP HELIX PROTEIN 21-RELATED"/>
    <property type="match status" value="1"/>
</dbReference>
<dbReference type="InterPro" id="IPR000210">
    <property type="entry name" value="BTB/POZ_dom"/>
</dbReference>
<evidence type="ECO:0000313" key="2">
    <source>
        <dbReference type="EMBL" id="PIC48950.1"/>
    </source>
</evidence>
<dbReference type="InterPro" id="IPR011333">
    <property type="entry name" value="SKP1/BTB/POZ_sf"/>
</dbReference>
<name>A0A2G5VB25_9PELO</name>
<evidence type="ECO:0000313" key="3">
    <source>
        <dbReference type="Proteomes" id="UP000230233"/>
    </source>
</evidence>
<protein>
    <recommendedName>
        <fullName evidence="1">BTB domain-containing protein</fullName>
    </recommendedName>
</protein>
<keyword evidence="3" id="KW-1185">Reference proteome</keyword>
<dbReference type="Pfam" id="PF00651">
    <property type="entry name" value="BTB"/>
    <property type="match status" value="1"/>
</dbReference>
<dbReference type="PROSITE" id="PS50097">
    <property type="entry name" value="BTB"/>
    <property type="match status" value="1"/>
</dbReference>
<gene>
    <name evidence="2" type="primary">Cnig_chr_II.g7734</name>
    <name evidence="2" type="ORF">B9Z55_007734</name>
</gene>
<proteinExistence type="predicted"/>
<dbReference type="Proteomes" id="UP000230233">
    <property type="component" value="Chromosome II"/>
</dbReference>
<feature type="domain" description="BTB" evidence="1">
    <location>
        <begin position="136"/>
        <end position="195"/>
    </location>
</feature>
<dbReference type="CDD" id="cd18186">
    <property type="entry name" value="BTB_POZ_ZBTB_KLHL-like"/>
    <property type="match status" value="1"/>
</dbReference>
<accession>A0A2G5VB25</accession>
<dbReference type="PANTHER" id="PTHR22744:SF14">
    <property type="entry name" value="BTB DOMAIN-CONTAINING PROTEIN-RELATED"/>
    <property type="match status" value="1"/>
</dbReference>
<organism evidence="2 3">
    <name type="scientific">Caenorhabditis nigoni</name>
    <dbReference type="NCBI Taxonomy" id="1611254"/>
    <lineage>
        <taxon>Eukaryota</taxon>
        <taxon>Metazoa</taxon>
        <taxon>Ecdysozoa</taxon>
        <taxon>Nematoda</taxon>
        <taxon>Chromadorea</taxon>
        <taxon>Rhabditida</taxon>
        <taxon>Rhabditina</taxon>
        <taxon>Rhabditomorpha</taxon>
        <taxon>Rhabditoidea</taxon>
        <taxon>Rhabditidae</taxon>
        <taxon>Peloderinae</taxon>
        <taxon>Caenorhabditis</taxon>
    </lineage>
</organism>
<dbReference type="Gene3D" id="3.30.710.10">
    <property type="entry name" value="Potassium Channel Kv1.1, Chain A"/>
    <property type="match status" value="1"/>
</dbReference>
<sequence length="294" mass="33740">MKTKVISYKSGQATVNADANVLETGEKDGINHTWSGYVNANFQAIFTCKFDWEYLKSQGVDRLVGQLIFKSVSGYWNPHKIDIEWTETNQSVSAKLGNQTKSYSVNFEYNLTAHYAEMPPPEKVSYDEMFAASDKTDVTLIVEGKKLNVNKTFLSIHSDYFSALFSANFKEGQMKEIEIKEVSYDDFGLLLSSFYPDPQFPNDHTVEKLLEMARQFQVTSVVKIVELHLLHISRIEYNKMIWLADEYGMPKLLKKCISQMNSTEKATDLKKSPECEKLSDKTRSLIFERLLELI</sequence>
<dbReference type="AlphaFoldDB" id="A0A2G5VB25"/>
<dbReference type="EMBL" id="PDUG01000002">
    <property type="protein sequence ID" value="PIC48950.1"/>
    <property type="molecule type" value="Genomic_DNA"/>
</dbReference>
<comment type="caution">
    <text evidence="2">The sequence shown here is derived from an EMBL/GenBank/DDBJ whole genome shotgun (WGS) entry which is preliminary data.</text>
</comment>
<reference evidence="3" key="1">
    <citation type="submission" date="2017-10" db="EMBL/GenBank/DDBJ databases">
        <title>Rapid genome shrinkage in a self-fertile nematode reveals novel sperm competition proteins.</title>
        <authorList>
            <person name="Yin D."/>
            <person name="Schwarz E.M."/>
            <person name="Thomas C.G."/>
            <person name="Felde R.L."/>
            <person name="Korf I.F."/>
            <person name="Cutter A.D."/>
            <person name="Schartner C.M."/>
            <person name="Ralston E.J."/>
            <person name="Meyer B.J."/>
            <person name="Haag E.S."/>
        </authorList>
    </citation>
    <scope>NUCLEOTIDE SEQUENCE [LARGE SCALE GENOMIC DNA]</scope>
    <source>
        <strain evidence="3">JU1422</strain>
    </source>
</reference>
<dbReference type="OrthoDB" id="5877372at2759"/>
<dbReference type="SMART" id="SM00225">
    <property type="entry name" value="BTB"/>
    <property type="match status" value="1"/>
</dbReference>